<proteinExistence type="predicted"/>
<reference evidence="2 3" key="1">
    <citation type="submission" date="2024-02" db="EMBL/GenBank/DDBJ databases">
        <authorList>
            <person name="Daric V."/>
            <person name="Darras S."/>
        </authorList>
    </citation>
    <scope>NUCLEOTIDE SEQUENCE [LARGE SCALE GENOMIC DNA]</scope>
</reference>
<gene>
    <name evidence="2" type="ORF">CVLEPA_LOCUS13281</name>
</gene>
<dbReference type="PANTHER" id="PTHR33096:SF1">
    <property type="entry name" value="CXC1-LIKE CYSTEINE CLUSTER ASSOCIATED WITH KDZ TRANSPOSASES DOMAIN-CONTAINING PROTEIN"/>
    <property type="match status" value="1"/>
</dbReference>
<dbReference type="EMBL" id="CAWYQH010000096">
    <property type="protein sequence ID" value="CAK8682623.1"/>
    <property type="molecule type" value="Genomic_DNA"/>
</dbReference>
<comment type="caution">
    <text evidence="2">The sequence shown here is derived from an EMBL/GenBank/DDBJ whole genome shotgun (WGS) entry which is preliminary data.</text>
</comment>
<dbReference type="Proteomes" id="UP001642483">
    <property type="component" value="Unassembled WGS sequence"/>
</dbReference>
<evidence type="ECO:0000259" key="1">
    <source>
        <dbReference type="Pfam" id="PF18803"/>
    </source>
</evidence>
<dbReference type="InterPro" id="IPR040521">
    <property type="entry name" value="KDZ"/>
</dbReference>
<feature type="domain" description="CxC2-like cysteine cluster KDZ transposase-associated" evidence="1">
    <location>
        <begin position="177"/>
        <end position="260"/>
    </location>
</feature>
<evidence type="ECO:0000313" key="3">
    <source>
        <dbReference type="Proteomes" id="UP001642483"/>
    </source>
</evidence>
<organism evidence="2 3">
    <name type="scientific">Clavelina lepadiformis</name>
    <name type="common">Light-bulb sea squirt</name>
    <name type="synonym">Ascidia lepadiformis</name>
    <dbReference type="NCBI Taxonomy" id="159417"/>
    <lineage>
        <taxon>Eukaryota</taxon>
        <taxon>Metazoa</taxon>
        <taxon>Chordata</taxon>
        <taxon>Tunicata</taxon>
        <taxon>Ascidiacea</taxon>
        <taxon>Aplousobranchia</taxon>
        <taxon>Clavelinidae</taxon>
        <taxon>Clavelina</taxon>
    </lineage>
</organism>
<name>A0ABP0FVE5_CLALP</name>
<dbReference type="Pfam" id="PF18758">
    <property type="entry name" value="KDZ"/>
    <property type="match status" value="1"/>
</dbReference>
<accession>A0ABP0FVE5</accession>
<protein>
    <recommendedName>
        <fullName evidence="1">CxC2-like cysteine cluster KDZ transposase-associated domain-containing protein</fullName>
    </recommendedName>
</protein>
<sequence length="897" mass="102942">MGKIKGGITKAKFRYWVKEPKKRKRPVYLFGKTFGPALKPNANSHIVTRGSVEGDLTATNPEIPSTSNVNSSCGELEENLNYKIRREKLSSDWRLVEEKLFKLSITLYSPERRTCCVCFEEVANIIRCGDCGPNVYYCRQCWDNCHSFVWYHLPDIWMGNMFCKMVTPVRLLKRFDGHECQSSYTRHLTVVDYKGFENVVSVQFCYCESEPETLLRLNLWTCSPKKPKLAVSIDLLEYFRALCLEKHLSTEGFCHALENRFLRVPGYTAGVKSLSRVLLQEVVEAYRHHVYKLQHLHGLVSSDDIDTGTLCPACEGNPEGMRTYCLDANFGLVRRILSGSKSCDPHHKQSFFLNQNEVDSFVDTYDENKYGSASKNCNDFQAGSIIRSKSKSSKLAIKGVFGVCCKHEFPTMFFDLKHGERLAYAVLAIEKLLERNENKIRVFYDIACKLKGHLQVRKNFAILNKITFAVPVFHSYGHIFSCQKQFNPRFLDGFGLTDGETVERLWAYLRGFNKISKEMKPEHRTDLLTDDLIHYGRKIKKNLGCALMNKLKRASCKMELAKSELEAMAASYPGGTLTQHQLKAIALQPEPYSSAEMASFSWVEEYSLKLQEYYWLKEEVEDLTKEITSEILSGKVDQIAKLDSHLSKVEVENGILIRWDVKDDMMLKYLSSAVKKKRAEILENIYKLNIERKFLSTLIQKYPAGQTIVQRLVRSIRKVNNNIRHQITMYNKYQNVPQNEMKSITFEMVVGSGPVKNVPGFIEKKIKEQHCIRERCKEEMCHLKEDMTSVMNFYQKQINILSNLVEGCEVVEPYVVTHQLQAEIELLSFINDIKGTVPFQANTPLLNEKLGTSNMAKLDPMEKEDDESESPINLSELQHILTEFGSESEGSDNEDEA</sequence>
<dbReference type="InterPro" id="IPR041457">
    <property type="entry name" value="CxC2_KDZ-assoc"/>
</dbReference>
<evidence type="ECO:0000313" key="2">
    <source>
        <dbReference type="EMBL" id="CAK8682623.1"/>
    </source>
</evidence>
<keyword evidence="3" id="KW-1185">Reference proteome</keyword>
<dbReference type="Pfam" id="PF18803">
    <property type="entry name" value="CxC2"/>
    <property type="match status" value="1"/>
</dbReference>
<dbReference type="PANTHER" id="PTHR33096">
    <property type="entry name" value="CXC2 DOMAIN-CONTAINING PROTEIN"/>
    <property type="match status" value="1"/>
</dbReference>